<feature type="domain" description="Hemerythrin-like" evidence="1">
    <location>
        <begin position="64"/>
        <end position="177"/>
    </location>
</feature>
<dbReference type="STRING" id="1432141.A0A015JN46"/>
<proteinExistence type="predicted"/>
<dbReference type="CDD" id="cd12108">
    <property type="entry name" value="Hr-like"/>
    <property type="match status" value="1"/>
</dbReference>
<organism evidence="2 3">
    <name type="scientific">Rhizophagus irregularis (strain DAOM 197198w)</name>
    <name type="common">Glomus intraradices</name>
    <dbReference type="NCBI Taxonomy" id="1432141"/>
    <lineage>
        <taxon>Eukaryota</taxon>
        <taxon>Fungi</taxon>
        <taxon>Fungi incertae sedis</taxon>
        <taxon>Mucoromycota</taxon>
        <taxon>Glomeromycotina</taxon>
        <taxon>Glomeromycetes</taxon>
        <taxon>Glomerales</taxon>
        <taxon>Glomeraceae</taxon>
        <taxon>Rhizophagus</taxon>
    </lineage>
</organism>
<evidence type="ECO:0000259" key="1">
    <source>
        <dbReference type="Pfam" id="PF01814"/>
    </source>
</evidence>
<dbReference type="Pfam" id="PF01814">
    <property type="entry name" value="Hemerythrin"/>
    <property type="match status" value="1"/>
</dbReference>
<dbReference type="InterPro" id="IPR012312">
    <property type="entry name" value="Hemerythrin-like"/>
</dbReference>
<accession>A0A015JN46</accession>
<protein>
    <recommendedName>
        <fullName evidence="1">Hemerythrin-like domain-containing protein</fullName>
    </recommendedName>
</protein>
<dbReference type="HOGENOM" id="CLU_1147720_0_0_1"/>
<dbReference type="Gene3D" id="1.20.120.520">
    <property type="entry name" value="nmb1532 protein domain like"/>
    <property type="match status" value="1"/>
</dbReference>
<comment type="caution">
    <text evidence="2">The sequence shown here is derived from an EMBL/GenBank/DDBJ whole genome shotgun (WGS) entry which is preliminary data.</text>
</comment>
<dbReference type="OrthoDB" id="9983919at2759"/>
<dbReference type="PANTHER" id="PTHR35585:SF1">
    <property type="entry name" value="HHE DOMAIN PROTEIN (AFU_ORTHOLOGUE AFUA_4G00730)"/>
    <property type="match status" value="1"/>
</dbReference>
<sequence length="242" mass="28152">MKSFFSLIKPNYQISSTLAKPSYSSYFLNKRFYVANAVSTDHGIKATYPYPNQITNIGKNRNLIEEAIRDHRVIKDLWGRYQKEANRNERQKIANTIIYEFAVHTATEDIVLYPVLEKYYPNIVKHNHADHHHIKEALHKLFSMKISDHGYDDILAKAIKEFEEHAAREECDHFPKLKEAIGNDKQLIKLGEEFEKIRSKVSTQSHLTTHDKMESAICMAAAPLDKIFNSSRNYVETIRDKI</sequence>
<dbReference type="Proteomes" id="UP000022910">
    <property type="component" value="Unassembled WGS sequence"/>
</dbReference>
<keyword evidence="3" id="KW-1185">Reference proteome</keyword>
<dbReference type="OMA" id="PAIKHDH"/>
<evidence type="ECO:0000313" key="3">
    <source>
        <dbReference type="Proteomes" id="UP000022910"/>
    </source>
</evidence>
<evidence type="ECO:0000313" key="2">
    <source>
        <dbReference type="EMBL" id="EXX56389.1"/>
    </source>
</evidence>
<reference evidence="2 3" key="1">
    <citation type="submission" date="2014-02" db="EMBL/GenBank/DDBJ databases">
        <title>Single nucleus genome sequencing reveals high similarity among nuclei of an endomycorrhizal fungus.</title>
        <authorList>
            <person name="Lin K."/>
            <person name="Geurts R."/>
            <person name="Zhang Z."/>
            <person name="Limpens E."/>
            <person name="Saunders D.G."/>
            <person name="Mu D."/>
            <person name="Pang E."/>
            <person name="Cao H."/>
            <person name="Cha H."/>
            <person name="Lin T."/>
            <person name="Zhou Q."/>
            <person name="Shang Y."/>
            <person name="Li Y."/>
            <person name="Ivanov S."/>
            <person name="Sharma T."/>
            <person name="Velzen R.V."/>
            <person name="Ruijter N.D."/>
            <person name="Aanen D.K."/>
            <person name="Win J."/>
            <person name="Kamoun S."/>
            <person name="Bisseling T."/>
            <person name="Huang S."/>
        </authorList>
    </citation>
    <scope>NUCLEOTIDE SEQUENCE [LARGE SCALE GENOMIC DNA]</scope>
    <source>
        <strain evidence="3">DAOM197198w</strain>
    </source>
</reference>
<dbReference type="EMBL" id="JEMT01027740">
    <property type="protein sequence ID" value="EXX56389.1"/>
    <property type="molecule type" value="Genomic_DNA"/>
</dbReference>
<name>A0A015JN46_RHIIW</name>
<dbReference type="PANTHER" id="PTHR35585">
    <property type="entry name" value="HHE DOMAIN PROTEIN (AFU_ORTHOLOGUE AFUA_4G00730)"/>
    <property type="match status" value="1"/>
</dbReference>
<dbReference type="AlphaFoldDB" id="A0A015JN46"/>
<gene>
    <name evidence="2" type="ORF">RirG_216640</name>
</gene>